<dbReference type="EMBL" id="JAVRJZ010000020">
    <property type="protein sequence ID" value="KAK2705661.1"/>
    <property type="molecule type" value="Genomic_DNA"/>
</dbReference>
<feature type="region of interest" description="Disordered" evidence="8">
    <location>
        <begin position="1"/>
        <end position="58"/>
    </location>
</feature>
<dbReference type="GO" id="GO:0061630">
    <property type="term" value="F:ubiquitin protein ligase activity"/>
    <property type="evidence" value="ECO:0007669"/>
    <property type="project" value="TreeGrafter"/>
</dbReference>
<feature type="compositionally biased region" description="Basic and acidic residues" evidence="8">
    <location>
        <begin position="103"/>
        <end position="113"/>
    </location>
</feature>
<dbReference type="Pfam" id="PF08450">
    <property type="entry name" value="SGL"/>
    <property type="match status" value="1"/>
</dbReference>
<feature type="repeat" description="NHL" evidence="6">
    <location>
        <begin position="538"/>
        <end position="579"/>
    </location>
</feature>
<comment type="caution">
    <text evidence="10">The sequence shown here is derived from an EMBL/GenBank/DDBJ whole genome shotgun (WGS) entry which is preliminary data.</text>
</comment>
<evidence type="ECO:0000259" key="9">
    <source>
        <dbReference type="PROSITE" id="PS50089"/>
    </source>
</evidence>
<dbReference type="GO" id="GO:0000209">
    <property type="term" value="P:protein polyubiquitination"/>
    <property type="evidence" value="ECO:0007669"/>
    <property type="project" value="TreeGrafter"/>
</dbReference>
<evidence type="ECO:0000256" key="3">
    <source>
        <dbReference type="ARBA" id="ARBA00022771"/>
    </source>
</evidence>
<evidence type="ECO:0000313" key="11">
    <source>
        <dbReference type="Proteomes" id="UP001187531"/>
    </source>
</evidence>
<protein>
    <recommendedName>
        <fullName evidence="9">RING-type domain-containing protein</fullName>
    </recommendedName>
</protein>
<sequence>MDLFRSKLVKSQNSASTSGMKQQPEPSRLIEISNRPSESLQNPENMTDKRKRLTNSDNLSRSFDESKDICLWPKVYGRKEKPKLSKALSFNHAENKALSSVKRRSDSMRRQLSDDPPSYVVDAEPSRGILKRIVASDRKSKELSNVINCPICIDQYNQPKMLPCQHTFCLSCLINFCSVDVDIIICPVCRERSVLPEEGFSKLPNNLAIQSVLDVLTNGENISKETKKQEKSVSFPRTCKRCNKSNPISNEREDNQFCQPCESLQNEQNKAIKMEIQETLELLKENVTSSQESFKLHTIKVEENINASYEVLMEKLKMQKKKMLQDTSRLIEEKNLKMSGLIKEMAEILKSLEHIDCSQDNGTELACLKKKSQLLMTDVSSWNNLTISFDEEHFKLNVGDNKLRVSRKQGLLNEMEDLPKKIPLVPSTPDQQSLFYRRKSQTPKLQFTHHLLHRPAGVAVSPWTGEIYVAGTDSHRVLVFDQKGNYQRSLGDNVGSETEFLCPFGIAFSKRNEEIYVSDKWRNCIQVYDKDDKYKRQLCGKGGLGSVSLKSPVGLAVDSNGLIYICDTCNDRIIVINKDGGQVKEIGEASRELLSNGNRTTKTEFNEPTGVSISDNGSKIVVSDYGNHRIKIFNRDGTRVGSFGFRGTRRGQFEFPECITVDLNGLIIVGDNGNSRVQIFRPNGDFVCDFGSKTADDFKWISGLAVTADCDIVVSDFKTHTISIL</sequence>
<gene>
    <name evidence="10" type="ORF">QYM36_015888</name>
</gene>
<reference evidence="10" key="1">
    <citation type="submission" date="2023-07" db="EMBL/GenBank/DDBJ databases">
        <title>Chromosome-level genome assembly of Artemia franciscana.</title>
        <authorList>
            <person name="Jo E."/>
        </authorList>
    </citation>
    <scope>NUCLEOTIDE SEQUENCE</scope>
    <source>
        <tissue evidence="10">Whole body</tissue>
    </source>
</reference>
<dbReference type="Proteomes" id="UP001187531">
    <property type="component" value="Unassembled WGS sequence"/>
</dbReference>
<evidence type="ECO:0000256" key="4">
    <source>
        <dbReference type="ARBA" id="ARBA00022833"/>
    </source>
</evidence>
<dbReference type="PROSITE" id="PS51125">
    <property type="entry name" value="NHL"/>
    <property type="match status" value="6"/>
</dbReference>
<keyword evidence="1" id="KW-0479">Metal-binding</keyword>
<feature type="repeat" description="NHL" evidence="6">
    <location>
        <begin position="687"/>
        <end position="725"/>
    </location>
</feature>
<dbReference type="InterPro" id="IPR001841">
    <property type="entry name" value="Znf_RING"/>
</dbReference>
<dbReference type="InterPro" id="IPR011042">
    <property type="entry name" value="6-blade_b-propeller_TolB-like"/>
</dbReference>
<feature type="region of interest" description="Disordered" evidence="8">
    <location>
        <begin position="99"/>
        <end position="118"/>
    </location>
</feature>
<evidence type="ECO:0000256" key="1">
    <source>
        <dbReference type="ARBA" id="ARBA00022723"/>
    </source>
</evidence>
<accession>A0AA88HHE2</accession>
<dbReference type="InterPro" id="IPR013083">
    <property type="entry name" value="Znf_RING/FYVE/PHD"/>
</dbReference>
<dbReference type="Pfam" id="PF13445">
    <property type="entry name" value="zf-RING_UBOX"/>
    <property type="match status" value="1"/>
</dbReference>
<evidence type="ECO:0000313" key="10">
    <source>
        <dbReference type="EMBL" id="KAK2705661.1"/>
    </source>
</evidence>
<dbReference type="PROSITE" id="PS50089">
    <property type="entry name" value="ZF_RING_2"/>
    <property type="match status" value="1"/>
</dbReference>
<evidence type="ECO:0000256" key="7">
    <source>
        <dbReference type="SAM" id="Coils"/>
    </source>
</evidence>
<dbReference type="SUPFAM" id="SSF57850">
    <property type="entry name" value="RING/U-box"/>
    <property type="match status" value="1"/>
</dbReference>
<dbReference type="GO" id="GO:0008270">
    <property type="term" value="F:zinc ion binding"/>
    <property type="evidence" value="ECO:0007669"/>
    <property type="project" value="UniProtKB-KW"/>
</dbReference>
<dbReference type="InterPro" id="IPR001258">
    <property type="entry name" value="NHL_repeat"/>
</dbReference>
<dbReference type="GO" id="GO:0043161">
    <property type="term" value="P:proteasome-mediated ubiquitin-dependent protein catabolic process"/>
    <property type="evidence" value="ECO:0007669"/>
    <property type="project" value="TreeGrafter"/>
</dbReference>
<feature type="compositionally biased region" description="Polar residues" evidence="8">
    <location>
        <begin position="9"/>
        <end position="25"/>
    </location>
</feature>
<dbReference type="InterPro" id="IPR027370">
    <property type="entry name" value="Znf-RING_euk"/>
</dbReference>
<dbReference type="InterPro" id="IPR017907">
    <property type="entry name" value="Znf_RING_CS"/>
</dbReference>
<feature type="coiled-coil region" evidence="7">
    <location>
        <begin position="266"/>
        <end position="333"/>
    </location>
</feature>
<dbReference type="PANTHER" id="PTHR24104">
    <property type="entry name" value="E3 UBIQUITIN-PROTEIN LIGASE NHLRC1-RELATED"/>
    <property type="match status" value="1"/>
</dbReference>
<feature type="repeat" description="NHL" evidence="6">
    <location>
        <begin position="640"/>
        <end position="683"/>
    </location>
</feature>
<organism evidence="10 11">
    <name type="scientific">Artemia franciscana</name>
    <name type="common">Brine shrimp</name>
    <name type="synonym">Artemia sanfranciscana</name>
    <dbReference type="NCBI Taxonomy" id="6661"/>
    <lineage>
        <taxon>Eukaryota</taxon>
        <taxon>Metazoa</taxon>
        <taxon>Ecdysozoa</taxon>
        <taxon>Arthropoda</taxon>
        <taxon>Crustacea</taxon>
        <taxon>Branchiopoda</taxon>
        <taxon>Anostraca</taxon>
        <taxon>Artemiidae</taxon>
        <taxon>Artemia</taxon>
    </lineage>
</organism>
<keyword evidence="2" id="KW-0677">Repeat</keyword>
<feature type="compositionally biased region" description="Polar residues" evidence="8">
    <location>
        <begin position="34"/>
        <end position="45"/>
    </location>
</feature>
<dbReference type="InterPro" id="IPR050952">
    <property type="entry name" value="TRIM-NHL_E3_ligases"/>
</dbReference>
<evidence type="ECO:0000256" key="5">
    <source>
        <dbReference type="PROSITE-ProRule" id="PRU00175"/>
    </source>
</evidence>
<feature type="repeat" description="NHL" evidence="6">
    <location>
        <begin position="604"/>
        <end position="636"/>
    </location>
</feature>
<dbReference type="Gene3D" id="2.120.10.30">
    <property type="entry name" value="TolB, C-terminal domain"/>
    <property type="match status" value="2"/>
</dbReference>
<keyword evidence="11" id="KW-1185">Reference proteome</keyword>
<keyword evidence="3 5" id="KW-0863">Zinc-finger</keyword>
<evidence type="ECO:0000256" key="2">
    <source>
        <dbReference type="ARBA" id="ARBA00022737"/>
    </source>
</evidence>
<evidence type="ECO:0000256" key="6">
    <source>
        <dbReference type="PROSITE-ProRule" id="PRU00504"/>
    </source>
</evidence>
<dbReference type="PANTHER" id="PTHR24104:SF20">
    <property type="entry name" value="RING-TYPE DOMAIN-CONTAINING PROTEIN"/>
    <property type="match status" value="1"/>
</dbReference>
<dbReference type="AlphaFoldDB" id="A0AA88HHE2"/>
<proteinExistence type="predicted"/>
<dbReference type="Pfam" id="PF01436">
    <property type="entry name" value="NHL"/>
    <property type="match status" value="3"/>
</dbReference>
<dbReference type="CDD" id="cd05819">
    <property type="entry name" value="NHL"/>
    <property type="match status" value="1"/>
</dbReference>
<dbReference type="SMART" id="SM00184">
    <property type="entry name" value="RING"/>
    <property type="match status" value="1"/>
</dbReference>
<dbReference type="Gene3D" id="3.30.40.10">
    <property type="entry name" value="Zinc/RING finger domain, C3HC4 (zinc finger)"/>
    <property type="match status" value="1"/>
</dbReference>
<keyword evidence="7" id="KW-0175">Coiled coil</keyword>
<keyword evidence="4" id="KW-0862">Zinc</keyword>
<dbReference type="InterPro" id="IPR013658">
    <property type="entry name" value="SGL"/>
</dbReference>
<feature type="repeat" description="NHL" evidence="6">
    <location>
        <begin position="499"/>
        <end position="531"/>
    </location>
</feature>
<name>A0AA88HHE2_ARTSF</name>
<feature type="domain" description="RING-type" evidence="9">
    <location>
        <begin position="149"/>
        <end position="190"/>
    </location>
</feature>
<dbReference type="SUPFAM" id="SSF101898">
    <property type="entry name" value="NHL repeat"/>
    <property type="match status" value="1"/>
</dbReference>
<evidence type="ECO:0000256" key="8">
    <source>
        <dbReference type="SAM" id="MobiDB-lite"/>
    </source>
</evidence>
<feature type="repeat" description="NHL" evidence="6">
    <location>
        <begin position="454"/>
        <end position="483"/>
    </location>
</feature>
<dbReference type="PROSITE" id="PS00518">
    <property type="entry name" value="ZF_RING_1"/>
    <property type="match status" value="1"/>
</dbReference>